<dbReference type="STRING" id="1594731.WEOB_035"/>
<sequence length="209" mass="24520">MSQNFLNKKIILNNLFQKKLIILPIINSTNQYLLDKIQTLQLGYACIAEHQTHGRGKYGRKWISSYGKDLCLSLYWHLNKKIKKTEYLSIIVSLITKNILKKLGINEIKIKWPNDLYLHNKKLAGILIECYNNTKNTTDIIIGIGINVNIKKNIKNYIFQKNWINLQETGIKIDRNILAAKLINILRIELQQFEKKYKNFSFINQINQT</sequence>
<accession>A0A0H5BWM1</accession>
<dbReference type="PANTHER" id="PTHR12835:SF5">
    <property type="entry name" value="BIOTIN--PROTEIN LIGASE"/>
    <property type="match status" value="1"/>
</dbReference>
<name>A0A0H5BWM1_9ENTR</name>
<dbReference type="InterPro" id="IPR045864">
    <property type="entry name" value="aa-tRNA-synth_II/BPL/LPL"/>
</dbReference>
<dbReference type="SUPFAM" id="SSF55681">
    <property type="entry name" value="Class II aaRS and biotin synthetases"/>
    <property type="match status" value="1"/>
</dbReference>
<feature type="domain" description="BPL/LPL catalytic" evidence="2">
    <location>
        <begin position="5"/>
        <end position="194"/>
    </location>
</feature>
<dbReference type="GO" id="GO:0004077">
    <property type="term" value="F:biotin--[biotin carboxyl-carrier protein] ligase activity"/>
    <property type="evidence" value="ECO:0007669"/>
    <property type="project" value="InterPro"/>
</dbReference>
<dbReference type="KEGG" id="wca:WEOB_035"/>
<evidence type="ECO:0000259" key="2">
    <source>
        <dbReference type="PROSITE" id="PS51733"/>
    </source>
</evidence>
<dbReference type="PROSITE" id="PS51733">
    <property type="entry name" value="BPL_LPL_CATALYTIC"/>
    <property type="match status" value="1"/>
</dbReference>
<evidence type="ECO:0000313" key="4">
    <source>
        <dbReference type="Proteomes" id="UP000242753"/>
    </source>
</evidence>
<reference evidence="4" key="1">
    <citation type="submission" date="2015-01" db="EMBL/GenBank/DDBJ databases">
        <authorList>
            <person name="Manzano-Marin A."/>
            <person name="Manzano-Marin A."/>
        </authorList>
    </citation>
    <scope>NUCLEOTIDE SEQUENCE [LARGE SCALE GENOMIC DNA]</scope>
    <source>
        <strain evidence="4">obscurior</strain>
    </source>
</reference>
<dbReference type="Gene3D" id="3.30.930.10">
    <property type="entry name" value="Bira Bifunctional Protein, Domain 2"/>
    <property type="match status" value="1"/>
</dbReference>
<gene>
    <name evidence="3" type="primary">birA</name>
    <name evidence="3" type="ORF">WEOB_035</name>
</gene>
<dbReference type="Pfam" id="PF03099">
    <property type="entry name" value="BPL_LplA_LipB"/>
    <property type="match status" value="1"/>
</dbReference>
<dbReference type="InterPro" id="IPR004408">
    <property type="entry name" value="Biotin_CoA_COase_ligase"/>
</dbReference>
<evidence type="ECO:0000313" key="3">
    <source>
        <dbReference type="EMBL" id="CEN31999.1"/>
    </source>
</evidence>
<dbReference type="NCBIfam" id="TIGR00121">
    <property type="entry name" value="birA_ligase"/>
    <property type="match status" value="1"/>
</dbReference>
<dbReference type="AlphaFoldDB" id="A0A0H5BWM1"/>
<evidence type="ECO:0000256" key="1">
    <source>
        <dbReference type="ARBA" id="ARBA00022598"/>
    </source>
</evidence>
<dbReference type="EMBL" id="LN774881">
    <property type="protein sequence ID" value="CEN31999.1"/>
    <property type="molecule type" value="Genomic_DNA"/>
</dbReference>
<organism evidence="3 4">
    <name type="scientific">Candidatus Westeberhardia cardiocondylae</name>
    <dbReference type="NCBI Taxonomy" id="1594731"/>
    <lineage>
        <taxon>Bacteria</taxon>
        <taxon>Pseudomonadati</taxon>
        <taxon>Pseudomonadota</taxon>
        <taxon>Gammaproteobacteria</taxon>
        <taxon>Enterobacterales</taxon>
        <taxon>Enterobacteriaceae</taxon>
        <taxon>ant endosymbionts</taxon>
        <taxon>Candidatus Westeberhardia</taxon>
    </lineage>
</organism>
<dbReference type="GO" id="GO:0005737">
    <property type="term" value="C:cytoplasm"/>
    <property type="evidence" value="ECO:0007669"/>
    <property type="project" value="TreeGrafter"/>
</dbReference>
<dbReference type="PATRIC" id="fig|1594731.3.peg.28"/>
<dbReference type="Proteomes" id="UP000242753">
    <property type="component" value="Chromosome I"/>
</dbReference>
<dbReference type="CDD" id="cd16442">
    <property type="entry name" value="BPL"/>
    <property type="match status" value="1"/>
</dbReference>
<keyword evidence="4" id="KW-1185">Reference proteome</keyword>
<dbReference type="PANTHER" id="PTHR12835">
    <property type="entry name" value="BIOTIN PROTEIN LIGASE"/>
    <property type="match status" value="1"/>
</dbReference>
<keyword evidence="1 3" id="KW-0436">Ligase</keyword>
<dbReference type="InterPro" id="IPR004143">
    <property type="entry name" value="BPL_LPL_catalytic"/>
</dbReference>
<protein>
    <submittedName>
        <fullName evidence="3">Bifunctional ligase/repressor BirA</fullName>
    </submittedName>
</protein>
<proteinExistence type="predicted"/>